<evidence type="ECO:0000313" key="3">
    <source>
        <dbReference type="Proteomes" id="UP000288227"/>
    </source>
</evidence>
<keyword evidence="3" id="KW-1185">Reference proteome</keyword>
<dbReference type="InterPro" id="IPR011652">
    <property type="entry name" value="MORN_2"/>
</dbReference>
<dbReference type="PANTHER" id="PTHR33706:SF1">
    <property type="entry name" value="TPR REPEAT PROTEIN"/>
    <property type="match status" value="1"/>
</dbReference>
<dbReference type="RefSeq" id="WP_127120881.1">
    <property type="nucleotide sequence ID" value="NZ_BHXQ01000001.1"/>
</dbReference>
<accession>A0A401U5M9</accession>
<sequence length="596" mass="69606">MRLITVFLLFIITLPQSAVAQLYNRTSYHDLEKRHIKEFYQVKDTLKNILHGRYISFYLNGHPESKGQFINNETSGVWEFFYETGNLRMRGILRQNSNYGLWEYFYESGQKSMEGTINGKLREGEWKSYYENGQLKEIGSYDKNKHIGLWKAYFEDGALKGEIDYVDDFGRYIEYYHSGKVYGEGPKMNNKNSGHWRYFAEDGTLQMEGEFVAGKRQAEWIHYFSSGKQHSKGHYENDIPVGTWEYYYETGELHKKGEYVNGKKSGDWRTYDQSGVVVSEAKLTEGKGLYKEYYGNGQVRVVGNLKDDKREGKWEFFYDNGKKEADCEYVEGRGTYYGYYEDGAMQTKGQMEDDKKVGTWEIFERDGKLSGYYKPFYDDKESGKDIAAMANRKYERTNASRTKGMSYFDPRHNEFKGVIVGANPIFSVVGRLPVAIEFYSQERLGHEFEFIGIRDPFFKKDDDISLGKNFMRGYSIGIKQKMYNPLKAGMWYFGHEIRFTNLGHFINIEWPLSPDKFSTVSSAEQRIAWGILTGYRIMRKNNAKGFTMDIFGSFNLGYRSFVTDAQHEDLFQIIDQKPFFTSFHFGLNVGNVFSFR</sequence>
<feature type="chain" id="PRO_5019130824" evidence="1">
    <location>
        <begin position="21"/>
        <end position="596"/>
    </location>
</feature>
<evidence type="ECO:0000313" key="2">
    <source>
        <dbReference type="EMBL" id="GCC50233.1"/>
    </source>
</evidence>
<dbReference type="Pfam" id="PF07661">
    <property type="entry name" value="MORN_2"/>
    <property type="match status" value="7"/>
</dbReference>
<dbReference type="AlphaFoldDB" id="A0A401U5M9"/>
<dbReference type="EMBL" id="BHXQ01000001">
    <property type="protein sequence ID" value="GCC50233.1"/>
    <property type="molecule type" value="Genomic_DNA"/>
</dbReference>
<dbReference type="OrthoDB" id="1524045at2"/>
<reference evidence="2 3" key="1">
    <citation type="submission" date="2018-11" db="EMBL/GenBank/DDBJ databases">
        <title>Chryseotalea sanarue gen. nov., sp., nov., a member of the family Cytophagaceae, isolated from a brackish lake in Hamamatsu Japan.</title>
        <authorList>
            <person name="Maejima Y."/>
            <person name="Iino T."/>
            <person name="Muraguchi Y."/>
            <person name="Fukuda K."/>
            <person name="Ohkuma M."/>
            <person name="Moriuchi R."/>
            <person name="Dohra H."/>
            <person name="Kimbara K."/>
            <person name="Shintani M."/>
        </authorList>
    </citation>
    <scope>NUCLEOTIDE SEQUENCE [LARGE SCALE GENOMIC DNA]</scope>
    <source>
        <strain evidence="2 3">Ys</strain>
    </source>
</reference>
<dbReference type="Gene3D" id="3.90.930.1">
    <property type="match status" value="3"/>
</dbReference>
<comment type="caution">
    <text evidence="2">The sequence shown here is derived from an EMBL/GenBank/DDBJ whole genome shotgun (WGS) entry which is preliminary data.</text>
</comment>
<evidence type="ECO:0000256" key="1">
    <source>
        <dbReference type="SAM" id="SignalP"/>
    </source>
</evidence>
<gene>
    <name evidence="2" type="ORF">SanaruYs_04480</name>
</gene>
<protein>
    <submittedName>
        <fullName evidence="2">Toxin-antitoxin system YwqK family antitoxin</fullName>
    </submittedName>
</protein>
<feature type="signal peptide" evidence="1">
    <location>
        <begin position="1"/>
        <end position="20"/>
    </location>
</feature>
<keyword evidence="1" id="KW-0732">Signal</keyword>
<dbReference type="Proteomes" id="UP000288227">
    <property type="component" value="Unassembled WGS sequence"/>
</dbReference>
<dbReference type="PANTHER" id="PTHR33706">
    <property type="entry name" value="MORN VARIANT REPEAT PROTEIN"/>
    <property type="match status" value="1"/>
</dbReference>
<name>A0A401U5M9_9BACT</name>
<dbReference type="SUPFAM" id="SSF82185">
    <property type="entry name" value="Histone H3 K4-specific methyltransferase SET7/9 N-terminal domain"/>
    <property type="match status" value="3"/>
</dbReference>
<organism evidence="2 3">
    <name type="scientific">Chryseotalea sanaruensis</name>
    <dbReference type="NCBI Taxonomy" id="2482724"/>
    <lineage>
        <taxon>Bacteria</taxon>
        <taxon>Pseudomonadati</taxon>
        <taxon>Bacteroidota</taxon>
        <taxon>Cytophagia</taxon>
        <taxon>Cytophagales</taxon>
        <taxon>Chryseotaleaceae</taxon>
        <taxon>Chryseotalea</taxon>
    </lineage>
</organism>
<proteinExistence type="predicted"/>